<evidence type="ECO:0000256" key="1">
    <source>
        <dbReference type="SAM" id="MobiDB-lite"/>
    </source>
</evidence>
<dbReference type="EMBL" id="KB822719">
    <property type="protein sequence ID" value="ETN41250.1"/>
    <property type="molecule type" value="Genomic_DNA"/>
</dbReference>
<protein>
    <submittedName>
        <fullName evidence="2">Uncharacterized protein</fullName>
    </submittedName>
</protein>
<organism evidence="2 3">
    <name type="scientific">Cyphellophora europaea (strain CBS 101466)</name>
    <name type="common">Phialophora europaea</name>
    <dbReference type="NCBI Taxonomy" id="1220924"/>
    <lineage>
        <taxon>Eukaryota</taxon>
        <taxon>Fungi</taxon>
        <taxon>Dikarya</taxon>
        <taxon>Ascomycota</taxon>
        <taxon>Pezizomycotina</taxon>
        <taxon>Eurotiomycetes</taxon>
        <taxon>Chaetothyriomycetidae</taxon>
        <taxon>Chaetothyriales</taxon>
        <taxon>Cyphellophoraceae</taxon>
        <taxon>Cyphellophora</taxon>
    </lineage>
</organism>
<reference evidence="2 3" key="1">
    <citation type="submission" date="2013-03" db="EMBL/GenBank/DDBJ databases">
        <title>The Genome Sequence of Phialophora europaea CBS 101466.</title>
        <authorList>
            <consortium name="The Broad Institute Genomics Platform"/>
            <person name="Cuomo C."/>
            <person name="de Hoog S."/>
            <person name="Gorbushina A."/>
            <person name="Walker B."/>
            <person name="Young S.K."/>
            <person name="Zeng Q."/>
            <person name="Gargeya S."/>
            <person name="Fitzgerald M."/>
            <person name="Haas B."/>
            <person name="Abouelleil A."/>
            <person name="Allen A.W."/>
            <person name="Alvarado L."/>
            <person name="Arachchi H.M."/>
            <person name="Berlin A.M."/>
            <person name="Chapman S.B."/>
            <person name="Gainer-Dewar J."/>
            <person name="Goldberg J."/>
            <person name="Griggs A."/>
            <person name="Gujja S."/>
            <person name="Hansen M."/>
            <person name="Howarth C."/>
            <person name="Imamovic A."/>
            <person name="Ireland A."/>
            <person name="Larimer J."/>
            <person name="McCowan C."/>
            <person name="Murphy C."/>
            <person name="Pearson M."/>
            <person name="Poon T.W."/>
            <person name="Priest M."/>
            <person name="Roberts A."/>
            <person name="Saif S."/>
            <person name="Shea T."/>
            <person name="Sisk P."/>
            <person name="Sykes S."/>
            <person name="Wortman J."/>
            <person name="Nusbaum C."/>
            <person name="Birren B."/>
        </authorList>
    </citation>
    <scope>NUCLEOTIDE SEQUENCE [LARGE SCALE GENOMIC DNA]</scope>
    <source>
        <strain evidence="2 3">CBS 101466</strain>
    </source>
</reference>
<proteinExistence type="predicted"/>
<keyword evidence="3" id="KW-1185">Reference proteome</keyword>
<dbReference type="InterPro" id="IPR017136">
    <property type="entry name" value="UCP037205"/>
</dbReference>
<gene>
    <name evidence="2" type="ORF">HMPREF1541_03185</name>
</gene>
<name>W2RY41_CYPE1</name>
<feature type="region of interest" description="Disordered" evidence="1">
    <location>
        <begin position="139"/>
        <end position="222"/>
    </location>
</feature>
<dbReference type="VEuPathDB" id="FungiDB:HMPREF1541_03185"/>
<feature type="compositionally biased region" description="Basic and acidic residues" evidence="1">
    <location>
        <begin position="190"/>
        <end position="221"/>
    </location>
</feature>
<feature type="region of interest" description="Disordered" evidence="1">
    <location>
        <begin position="235"/>
        <end position="259"/>
    </location>
</feature>
<feature type="compositionally biased region" description="Acidic residues" evidence="1">
    <location>
        <begin position="148"/>
        <end position="162"/>
    </location>
</feature>
<dbReference type="HOGENOM" id="CLU_070881_0_0_1"/>
<dbReference type="AlphaFoldDB" id="W2RY41"/>
<evidence type="ECO:0000313" key="3">
    <source>
        <dbReference type="Proteomes" id="UP000030752"/>
    </source>
</evidence>
<dbReference type="OrthoDB" id="537467at2759"/>
<evidence type="ECO:0000313" key="2">
    <source>
        <dbReference type="EMBL" id="ETN41250.1"/>
    </source>
</evidence>
<dbReference type="Proteomes" id="UP000030752">
    <property type="component" value="Unassembled WGS sequence"/>
</dbReference>
<dbReference type="InParanoid" id="W2RY41"/>
<dbReference type="eggNOG" id="ENOG502SM3Z">
    <property type="taxonomic scope" value="Eukaryota"/>
</dbReference>
<dbReference type="Pfam" id="PF10013">
    <property type="entry name" value="DUF2256"/>
    <property type="match status" value="1"/>
</dbReference>
<dbReference type="RefSeq" id="XP_008715759.1">
    <property type="nucleotide sequence ID" value="XM_008717537.1"/>
</dbReference>
<sequence length="289" mass="32372">MSWMDSWSRPSKQAAVPPPLYLTAGEDVPYCHTCGRVMSSRKSTKVATNPVKYCSDRCRHRKPGPSDRKIEGTIVSLLNAEQDSGIEQTGAQSRVVKGDHRLIITMDEIEEIVFGSRFDPEKVYGRRKNRKSRVLGGKGEWRSVDMESTTEQESSEDEEEDGGALLKEKSGPKVRPPQTESEVNFSVGGERGKAEKIEETAEDAEKRLDGKKRAEEREQVRRAARRCVVFGVLDDRPATASATKKGKKKQDDGLSSEVQRRKCEALMRGAVVEPSYAKGNWSIRWREGV</sequence>
<dbReference type="GeneID" id="19970524"/>
<accession>W2RY41</accession>